<dbReference type="AlphaFoldDB" id="A0A2T1A241"/>
<dbReference type="RefSeq" id="WP_106348444.1">
    <property type="nucleotide sequence ID" value="NZ_PVUE01000005.1"/>
</dbReference>
<gene>
    <name evidence="1" type="ORF">CLV47_10516</name>
</gene>
<evidence type="ECO:0000313" key="1">
    <source>
        <dbReference type="EMBL" id="PRZ42398.1"/>
    </source>
</evidence>
<dbReference type="EMBL" id="PVUE01000005">
    <property type="protein sequence ID" value="PRZ42398.1"/>
    <property type="molecule type" value="Genomic_DNA"/>
</dbReference>
<dbReference type="Proteomes" id="UP000237752">
    <property type="component" value="Unassembled WGS sequence"/>
</dbReference>
<keyword evidence="2" id="KW-1185">Reference proteome</keyword>
<protein>
    <submittedName>
        <fullName evidence="1">Uncharacterized protein</fullName>
    </submittedName>
</protein>
<reference evidence="1 2" key="1">
    <citation type="submission" date="2018-03" db="EMBL/GenBank/DDBJ databases">
        <title>Genomic Encyclopedia of Archaeal and Bacterial Type Strains, Phase II (KMG-II): from individual species to whole genera.</title>
        <authorList>
            <person name="Goeker M."/>
        </authorList>
    </citation>
    <scope>NUCLEOTIDE SEQUENCE [LARGE SCALE GENOMIC DNA]</scope>
    <source>
        <strain evidence="1 2">DSM 100065</strain>
    </source>
</reference>
<proteinExistence type="predicted"/>
<name>A0A2T1A241_9ACTN</name>
<evidence type="ECO:0000313" key="2">
    <source>
        <dbReference type="Proteomes" id="UP000237752"/>
    </source>
</evidence>
<accession>A0A2T1A241</accession>
<sequence length="305" mass="33714">MTSTPYRPATAPLFTALDARRDGWSAQKLADKVRSGEIMRIAKGCYVGMTEFRALHPEQRHVLRVEATLPTFSFPVVASHYSALALHDIPIWGADLSRIHFARVDAGERYSRRGVAVHPSYGPRELVVIEGLRAVHPTIAVLGTAMVCGIESGVVAADGALASGLTTIDHLHEWLDRMAGFPKVSRAWRAVELAEPRTESPGESRTRLVLNSLDLGPVRPQVEIYDESGAFVGRVDFLLPRHRLIVEFDGLMKYGPDDAREAIIAEKVREDQLRALGYGVARVVWRDLGVAGRIEAKVRRARLGR</sequence>
<comment type="caution">
    <text evidence="1">The sequence shown here is derived from an EMBL/GenBank/DDBJ whole genome shotgun (WGS) entry which is preliminary data.</text>
</comment>
<organism evidence="1 2">
    <name type="scientific">Antricoccus suffuscus</name>
    <dbReference type="NCBI Taxonomy" id="1629062"/>
    <lineage>
        <taxon>Bacteria</taxon>
        <taxon>Bacillati</taxon>
        <taxon>Actinomycetota</taxon>
        <taxon>Actinomycetes</taxon>
        <taxon>Geodermatophilales</taxon>
        <taxon>Antricoccaceae</taxon>
        <taxon>Antricoccus</taxon>
    </lineage>
</organism>
<dbReference type="OrthoDB" id="5517693at2"/>